<feature type="region of interest" description="Disordered" evidence="1">
    <location>
        <begin position="437"/>
        <end position="481"/>
    </location>
</feature>
<reference evidence="3 4" key="1">
    <citation type="submission" date="2019-03" db="EMBL/GenBank/DDBJ databases">
        <title>Single cell metagenomics reveals metabolic interactions within the superorganism composed of flagellate Streblomastix strix and complex community of Bacteroidetes bacteria on its surface.</title>
        <authorList>
            <person name="Treitli S.C."/>
            <person name="Kolisko M."/>
            <person name="Husnik F."/>
            <person name="Keeling P."/>
            <person name="Hampl V."/>
        </authorList>
    </citation>
    <scope>NUCLEOTIDE SEQUENCE [LARGE SCALE GENOMIC DNA]</scope>
    <source>
        <strain evidence="3">ST1C</strain>
    </source>
</reference>
<dbReference type="PANTHER" id="PTHR23270">
    <property type="entry name" value="PROGRAMMED CELL DEATH PROTEIN 11 PRE-RRNA PROCESSING PROTEIN RRP5"/>
    <property type="match status" value="1"/>
</dbReference>
<evidence type="ECO:0000259" key="2">
    <source>
        <dbReference type="PROSITE" id="PS50126"/>
    </source>
</evidence>
<dbReference type="PANTHER" id="PTHR23270:SF10">
    <property type="entry name" value="PROTEIN RRP5 HOMOLOG"/>
    <property type="match status" value="1"/>
</dbReference>
<dbReference type="Gene3D" id="1.25.40.10">
    <property type="entry name" value="Tetratricopeptide repeat domain"/>
    <property type="match status" value="1"/>
</dbReference>
<dbReference type="GO" id="GO:0003723">
    <property type="term" value="F:RNA binding"/>
    <property type="evidence" value="ECO:0007669"/>
    <property type="project" value="TreeGrafter"/>
</dbReference>
<feature type="domain" description="S1 motif" evidence="2">
    <location>
        <begin position="249"/>
        <end position="356"/>
    </location>
</feature>
<protein>
    <recommendedName>
        <fullName evidence="2">S1 motif domain-containing protein</fullName>
    </recommendedName>
</protein>
<gene>
    <name evidence="3" type="ORF">EZS28_016211</name>
</gene>
<feature type="compositionally biased region" description="Basic and acidic residues" evidence="1">
    <location>
        <begin position="445"/>
        <end position="458"/>
    </location>
</feature>
<dbReference type="GO" id="GO:0032040">
    <property type="term" value="C:small-subunit processome"/>
    <property type="evidence" value="ECO:0007669"/>
    <property type="project" value="TreeGrafter"/>
</dbReference>
<sequence>MSRDIFQSQRTIEKRIARVISQKQDQEEIEQYPHYRINEKTLEVWDTKLDRQVNPRQKKNRAGAYIGKQIQLIDKNNKRHELAFDKIVAEQFVSNKNTKVYHLNNDLENCAVDNLVWVDDFHYTLYNPAKYGLPKLGLWIFLSRNIIGRVPMSFVSDKYIADIKKEYPIVKKVTGFVQEMRNKIEKNNKIDYQKIKITENIDIEKVTQDTINKEDIDKDDEYNQQFDILLRLRTKIPPRIKSIIDFQAGDKIDCEIVNIANFGLFLKPVQLMNNKETIYCHISQVTDEKVKKINEQIVDKNENENSIGKKSSLLSQNKQKAQYSIDLNELYDIGDVVKAKVINVDKLKNRVSAGIKPTSDFERLLIAHKNDSAVWLRYVAFTLSSSGSVEQSRLIGERALQMIDAQEEQERINMRVGMLALEIRQLVNMSQSLNLESGLKKKKSNSNDRIGRMDKDNQNDDEEEDEEDDENIQLPQKGEDDGLQTTELTHFRSLLANSIQHSDPFKIYERLIPIITKTQKLPGLGREVCNLALKERKSQISEERGRERNSEKIWSIVVEFYINEEARLKIRSVDNDEINQQDLNSKLEQAAENETNKIMQRMLQSLPKKDHPMAESKAARLFFQSQVPIRGREVMDELIQQFPKRADLRNIYIDLELKEVMKKKNELDQLGDNENKQKIQQSSIQLTLKALQLAIDQCRILFEQSCSLALSSKIMKNHFSRFLDFEQKFGDAKHADHVKMLLSRYAQTRIEDQKKRCEEMGIKYEEEQDKSSDEEDEQ</sequence>
<comment type="caution">
    <text evidence="3">The sequence shown here is derived from an EMBL/GenBank/DDBJ whole genome shotgun (WGS) entry which is preliminary data.</text>
</comment>
<evidence type="ECO:0000256" key="1">
    <source>
        <dbReference type="SAM" id="MobiDB-lite"/>
    </source>
</evidence>
<dbReference type="EMBL" id="SNRW01004053">
    <property type="protein sequence ID" value="KAA6388262.1"/>
    <property type="molecule type" value="Genomic_DNA"/>
</dbReference>
<organism evidence="3 4">
    <name type="scientific">Streblomastix strix</name>
    <dbReference type="NCBI Taxonomy" id="222440"/>
    <lineage>
        <taxon>Eukaryota</taxon>
        <taxon>Metamonada</taxon>
        <taxon>Preaxostyla</taxon>
        <taxon>Oxymonadida</taxon>
        <taxon>Streblomastigidae</taxon>
        <taxon>Streblomastix</taxon>
    </lineage>
</organism>
<dbReference type="OrthoDB" id="412781at2759"/>
<name>A0A5J4W0F2_9EUKA</name>
<dbReference type="AlphaFoldDB" id="A0A5J4W0F2"/>
<dbReference type="Gene3D" id="2.40.50.140">
    <property type="entry name" value="Nucleic acid-binding proteins"/>
    <property type="match status" value="1"/>
</dbReference>
<evidence type="ECO:0000313" key="3">
    <source>
        <dbReference type="EMBL" id="KAA6388262.1"/>
    </source>
</evidence>
<dbReference type="InterPro" id="IPR045209">
    <property type="entry name" value="Rrp5"/>
</dbReference>
<evidence type="ECO:0000313" key="4">
    <source>
        <dbReference type="Proteomes" id="UP000324800"/>
    </source>
</evidence>
<dbReference type="InterPro" id="IPR003029">
    <property type="entry name" value="S1_domain"/>
</dbReference>
<dbReference type="Gene3D" id="3.90.75.20">
    <property type="match status" value="1"/>
</dbReference>
<dbReference type="GO" id="GO:0006364">
    <property type="term" value="P:rRNA processing"/>
    <property type="evidence" value="ECO:0007669"/>
    <property type="project" value="InterPro"/>
</dbReference>
<dbReference type="PROSITE" id="PS50126">
    <property type="entry name" value="S1"/>
    <property type="match status" value="1"/>
</dbReference>
<dbReference type="InterPro" id="IPR011990">
    <property type="entry name" value="TPR-like_helical_dom_sf"/>
</dbReference>
<dbReference type="SUPFAM" id="SSF48452">
    <property type="entry name" value="TPR-like"/>
    <property type="match status" value="1"/>
</dbReference>
<dbReference type="SMART" id="SM00316">
    <property type="entry name" value="S1"/>
    <property type="match status" value="1"/>
</dbReference>
<dbReference type="Proteomes" id="UP000324800">
    <property type="component" value="Unassembled WGS sequence"/>
</dbReference>
<accession>A0A5J4W0F2</accession>
<dbReference type="InterPro" id="IPR012340">
    <property type="entry name" value="NA-bd_OB-fold"/>
</dbReference>
<feature type="compositionally biased region" description="Acidic residues" evidence="1">
    <location>
        <begin position="459"/>
        <end position="471"/>
    </location>
</feature>
<dbReference type="Pfam" id="PF00575">
    <property type="entry name" value="S1"/>
    <property type="match status" value="1"/>
</dbReference>
<proteinExistence type="predicted"/>
<dbReference type="SUPFAM" id="SSF50249">
    <property type="entry name" value="Nucleic acid-binding proteins"/>
    <property type="match status" value="1"/>
</dbReference>